<feature type="chain" id="PRO_5032656620" description="RING-type domain-containing protein" evidence="11">
    <location>
        <begin position="24"/>
        <end position="308"/>
    </location>
</feature>
<evidence type="ECO:0000256" key="1">
    <source>
        <dbReference type="ARBA" id="ARBA00004370"/>
    </source>
</evidence>
<keyword evidence="11" id="KW-0732">Signal</keyword>
<dbReference type="PROSITE" id="PS50089">
    <property type="entry name" value="ZF_RING_2"/>
    <property type="match status" value="1"/>
</dbReference>
<dbReference type="InterPro" id="IPR013083">
    <property type="entry name" value="Znf_RING/FYVE/PHD"/>
</dbReference>
<evidence type="ECO:0000256" key="2">
    <source>
        <dbReference type="ARBA" id="ARBA00022692"/>
    </source>
</evidence>
<keyword evidence="7 10" id="KW-0472">Membrane</keyword>
<dbReference type="Proteomes" id="UP000663828">
    <property type="component" value="Unassembled WGS sequence"/>
</dbReference>
<feature type="signal peptide" evidence="11">
    <location>
        <begin position="1"/>
        <end position="23"/>
    </location>
</feature>
<comment type="caution">
    <text evidence="13">The sequence shown here is derived from an EMBL/GenBank/DDBJ whole genome shotgun (WGS) entry which is preliminary data.</text>
</comment>
<keyword evidence="2 10" id="KW-0812">Transmembrane</keyword>
<dbReference type="SUPFAM" id="SSF57850">
    <property type="entry name" value="RING/U-box"/>
    <property type="match status" value="1"/>
</dbReference>
<dbReference type="PANTHER" id="PTHR46539">
    <property type="entry name" value="E3 UBIQUITIN-PROTEIN LIGASE ATL42"/>
    <property type="match status" value="1"/>
</dbReference>
<feature type="region of interest" description="Disordered" evidence="9">
    <location>
        <begin position="289"/>
        <end position="308"/>
    </location>
</feature>
<evidence type="ECO:0000256" key="4">
    <source>
        <dbReference type="ARBA" id="ARBA00022771"/>
    </source>
</evidence>
<reference evidence="13" key="1">
    <citation type="submission" date="2021-02" db="EMBL/GenBank/DDBJ databases">
        <authorList>
            <person name="Nowell W R."/>
        </authorList>
    </citation>
    <scope>NUCLEOTIDE SEQUENCE</scope>
</reference>
<proteinExistence type="predicted"/>
<evidence type="ECO:0000313" key="13">
    <source>
        <dbReference type="EMBL" id="CAF0923814.1"/>
    </source>
</evidence>
<evidence type="ECO:0000256" key="5">
    <source>
        <dbReference type="ARBA" id="ARBA00022833"/>
    </source>
</evidence>
<feature type="transmembrane region" description="Helical" evidence="10">
    <location>
        <begin position="159"/>
        <end position="185"/>
    </location>
</feature>
<dbReference type="GO" id="GO:0016020">
    <property type="term" value="C:membrane"/>
    <property type="evidence" value="ECO:0007669"/>
    <property type="project" value="UniProtKB-SubCell"/>
</dbReference>
<dbReference type="SMART" id="SM00184">
    <property type="entry name" value="RING"/>
    <property type="match status" value="1"/>
</dbReference>
<feature type="compositionally biased region" description="Polar residues" evidence="9">
    <location>
        <begin position="289"/>
        <end position="300"/>
    </location>
</feature>
<dbReference type="Gene3D" id="3.30.40.10">
    <property type="entry name" value="Zinc/RING finger domain, C3HC4 (zinc finger)"/>
    <property type="match status" value="1"/>
</dbReference>
<dbReference type="EMBL" id="CAJNOR010000470">
    <property type="protein sequence ID" value="CAF0923814.1"/>
    <property type="molecule type" value="Genomic_DNA"/>
</dbReference>
<keyword evidence="3" id="KW-0479">Metal-binding</keyword>
<accession>A0A814BBQ4</accession>
<keyword evidence="6 10" id="KW-1133">Transmembrane helix</keyword>
<sequence>MSSIIFLSILLVNYLLLKSHTYAQGISYINLHFDYKEQLSDAKEFKTRGLLISKQHLENVYILSGHLRDKCTFNISKVIYKSSFNLMCDTCIGKTGRINILLSDILDNYIQIIGPQYDLLQYLQKFINSTNTATFQCTFEFIYDETPDTDRFHLSKTGLFGIIFLTTCIILTLLVCVGWLVMSYYRRLAYRRMKTKLQKALARSVQQALETSPVIIFDSNNNDNPNLDTETICAICLDTFSDNEKLRRLQCSHYYHVSCIDPWLIQHQSCPLCSQSVVGGLISSVSEQVTMRENTQQRSRNLSDLEHQ</sequence>
<dbReference type="CDD" id="cd16454">
    <property type="entry name" value="RING-H2_PA-TM-RING"/>
    <property type="match status" value="1"/>
</dbReference>
<dbReference type="PANTHER" id="PTHR46539:SF1">
    <property type="entry name" value="E3 UBIQUITIN-PROTEIN LIGASE ATL42"/>
    <property type="match status" value="1"/>
</dbReference>
<keyword evidence="5" id="KW-0862">Zinc</keyword>
<keyword evidence="4 8" id="KW-0863">Zinc-finger</keyword>
<protein>
    <recommendedName>
        <fullName evidence="12">RING-type domain-containing protein</fullName>
    </recommendedName>
</protein>
<organism evidence="13 14">
    <name type="scientific">Adineta ricciae</name>
    <name type="common">Rotifer</name>
    <dbReference type="NCBI Taxonomy" id="249248"/>
    <lineage>
        <taxon>Eukaryota</taxon>
        <taxon>Metazoa</taxon>
        <taxon>Spiralia</taxon>
        <taxon>Gnathifera</taxon>
        <taxon>Rotifera</taxon>
        <taxon>Eurotatoria</taxon>
        <taxon>Bdelloidea</taxon>
        <taxon>Adinetida</taxon>
        <taxon>Adinetidae</taxon>
        <taxon>Adineta</taxon>
    </lineage>
</organism>
<evidence type="ECO:0000256" key="7">
    <source>
        <dbReference type="ARBA" id="ARBA00023136"/>
    </source>
</evidence>
<name>A0A814BBQ4_ADIRI</name>
<gene>
    <name evidence="13" type="ORF">XAT740_LOCUS9186</name>
</gene>
<feature type="domain" description="RING-type" evidence="12">
    <location>
        <begin position="233"/>
        <end position="274"/>
    </location>
</feature>
<dbReference type="InterPro" id="IPR001841">
    <property type="entry name" value="Znf_RING"/>
</dbReference>
<evidence type="ECO:0000313" key="14">
    <source>
        <dbReference type="Proteomes" id="UP000663828"/>
    </source>
</evidence>
<dbReference type="Pfam" id="PF13639">
    <property type="entry name" value="zf-RING_2"/>
    <property type="match status" value="1"/>
</dbReference>
<evidence type="ECO:0000256" key="6">
    <source>
        <dbReference type="ARBA" id="ARBA00022989"/>
    </source>
</evidence>
<evidence type="ECO:0000256" key="11">
    <source>
        <dbReference type="SAM" id="SignalP"/>
    </source>
</evidence>
<evidence type="ECO:0000259" key="12">
    <source>
        <dbReference type="PROSITE" id="PS50089"/>
    </source>
</evidence>
<evidence type="ECO:0000256" key="3">
    <source>
        <dbReference type="ARBA" id="ARBA00022723"/>
    </source>
</evidence>
<evidence type="ECO:0000256" key="9">
    <source>
        <dbReference type="SAM" id="MobiDB-lite"/>
    </source>
</evidence>
<evidence type="ECO:0000256" key="8">
    <source>
        <dbReference type="PROSITE-ProRule" id="PRU00175"/>
    </source>
</evidence>
<comment type="subcellular location">
    <subcellularLocation>
        <location evidence="1">Membrane</location>
    </subcellularLocation>
</comment>
<evidence type="ECO:0000256" key="10">
    <source>
        <dbReference type="SAM" id="Phobius"/>
    </source>
</evidence>
<keyword evidence="14" id="KW-1185">Reference proteome</keyword>
<dbReference type="GO" id="GO:0008270">
    <property type="term" value="F:zinc ion binding"/>
    <property type="evidence" value="ECO:0007669"/>
    <property type="project" value="UniProtKB-KW"/>
</dbReference>
<dbReference type="AlphaFoldDB" id="A0A814BBQ4"/>